<protein>
    <submittedName>
        <fullName evidence="2">Uncharacterized protein</fullName>
    </submittedName>
</protein>
<reference evidence="2 3" key="1">
    <citation type="journal article" date="2016" name="BMC Genomics">
        <title>Comparative genomics reveals Cyclospora cayetanensis possesses coccidia-like metabolism and invasion components but unique surface antigens.</title>
        <authorList>
            <person name="Liu S."/>
            <person name="Wang L."/>
            <person name="Zheng H."/>
            <person name="Xu Z."/>
            <person name="Roellig D.M."/>
            <person name="Li N."/>
            <person name="Frace M.A."/>
            <person name="Tang K."/>
            <person name="Arrowood M.J."/>
            <person name="Moss D.M."/>
            <person name="Zhang L."/>
            <person name="Feng Y."/>
            <person name="Xiao L."/>
        </authorList>
    </citation>
    <scope>NUCLEOTIDE SEQUENCE [LARGE SCALE GENOMIC DNA]</scope>
    <source>
        <strain evidence="2 3">CHN_HEN01</strain>
    </source>
</reference>
<dbReference type="AlphaFoldDB" id="A0A1D3D2Y8"/>
<feature type="region of interest" description="Disordered" evidence="1">
    <location>
        <begin position="57"/>
        <end position="81"/>
    </location>
</feature>
<dbReference type="InParanoid" id="A0A1D3D2Y8"/>
<name>A0A1D3D2Y8_9EIME</name>
<gene>
    <name evidence="2" type="ORF">cyc_01164</name>
</gene>
<evidence type="ECO:0000313" key="3">
    <source>
        <dbReference type="Proteomes" id="UP000095192"/>
    </source>
</evidence>
<dbReference type="Proteomes" id="UP000095192">
    <property type="component" value="Unassembled WGS sequence"/>
</dbReference>
<dbReference type="EMBL" id="JROU02000977">
    <property type="protein sequence ID" value="OEH77813.1"/>
    <property type="molecule type" value="Genomic_DNA"/>
</dbReference>
<sequence length="81" mass="8719">MGVCVCVEAVVTPAVGRRSDCMRAFRAAADSPLRLLLRGIRAAENREMHAVGGWLPRKEMIKDVQQGEGGPPRGAPPARQP</sequence>
<dbReference type="VEuPathDB" id="ToxoDB:cyc_01164"/>
<accession>A0A1D3D2Y8</accession>
<proteinExistence type="predicted"/>
<organism evidence="2 3">
    <name type="scientific">Cyclospora cayetanensis</name>
    <dbReference type="NCBI Taxonomy" id="88456"/>
    <lineage>
        <taxon>Eukaryota</taxon>
        <taxon>Sar</taxon>
        <taxon>Alveolata</taxon>
        <taxon>Apicomplexa</taxon>
        <taxon>Conoidasida</taxon>
        <taxon>Coccidia</taxon>
        <taxon>Eucoccidiorida</taxon>
        <taxon>Eimeriorina</taxon>
        <taxon>Eimeriidae</taxon>
        <taxon>Cyclospora</taxon>
    </lineage>
</organism>
<evidence type="ECO:0000256" key="1">
    <source>
        <dbReference type="SAM" id="MobiDB-lite"/>
    </source>
</evidence>
<evidence type="ECO:0000313" key="2">
    <source>
        <dbReference type="EMBL" id="OEH77813.1"/>
    </source>
</evidence>
<comment type="caution">
    <text evidence="2">The sequence shown here is derived from an EMBL/GenBank/DDBJ whole genome shotgun (WGS) entry which is preliminary data.</text>
</comment>
<keyword evidence="3" id="KW-1185">Reference proteome</keyword>